<evidence type="ECO:0000313" key="2">
    <source>
        <dbReference type="EMBL" id="GGP08459.1"/>
    </source>
</evidence>
<evidence type="ECO:0000256" key="1">
    <source>
        <dbReference type="SAM" id="MobiDB-lite"/>
    </source>
</evidence>
<evidence type="ECO:0000313" key="3">
    <source>
        <dbReference type="Proteomes" id="UP000660745"/>
    </source>
</evidence>
<evidence type="ECO:0008006" key="4">
    <source>
        <dbReference type="Google" id="ProtNLM"/>
    </source>
</evidence>
<feature type="region of interest" description="Disordered" evidence="1">
    <location>
        <begin position="17"/>
        <end position="37"/>
    </location>
</feature>
<organism evidence="2 3">
    <name type="scientific">Nonomuraea glycinis</name>
    <dbReference type="NCBI Taxonomy" id="2047744"/>
    <lineage>
        <taxon>Bacteria</taxon>
        <taxon>Bacillati</taxon>
        <taxon>Actinomycetota</taxon>
        <taxon>Actinomycetes</taxon>
        <taxon>Streptosporangiales</taxon>
        <taxon>Streptosporangiaceae</taxon>
        <taxon>Nonomuraea</taxon>
    </lineage>
</organism>
<dbReference type="AlphaFoldDB" id="A0A918A5L4"/>
<comment type="caution">
    <text evidence="2">The sequence shown here is derived from an EMBL/GenBank/DDBJ whole genome shotgun (WGS) entry which is preliminary data.</text>
</comment>
<gene>
    <name evidence="2" type="ORF">GCM10012278_40260</name>
</gene>
<dbReference type="EMBL" id="BMNK01000006">
    <property type="protein sequence ID" value="GGP08459.1"/>
    <property type="molecule type" value="Genomic_DNA"/>
</dbReference>
<protein>
    <recommendedName>
        <fullName evidence="4">TIGR03986 family CRISPR-associated RAMP protein</fullName>
    </recommendedName>
</protein>
<feature type="region of interest" description="Disordered" evidence="1">
    <location>
        <begin position="677"/>
        <end position="739"/>
    </location>
</feature>
<reference evidence="2" key="1">
    <citation type="journal article" date="2014" name="Int. J. Syst. Evol. Microbiol.">
        <title>Complete genome sequence of Corynebacterium casei LMG S-19264T (=DSM 44701T), isolated from a smear-ripened cheese.</title>
        <authorList>
            <consortium name="US DOE Joint Genome Institute (JGI-PGF)"/>
            <person name="Walter F."/>
            <person name="Albersmeier A."/>
            <person name="Kalinowski J."/>
            <person name="Ruckert C."/>
        </authorList>
    </citation>
    <scope>NUCLEOTIDE SEQUENCE</scope>
    <source>
        <strain evidence="2">CGMCC 4.7430</strain>
    </source>
</reference>
<dbReference type="InterPro" id="IPR023825">
    <property type="entry name" value="CRISPR-assoc_RAMP_BGP1436"/>
</dbReference>
<sequence>MAEGFLNPYTFAPAFPRDGLPKPLQDGPPPSRARLHPGRWSGRIEVALTTETPLLLLDPARAYPPSSGEEGHDVYPVRLRDGRPYLAATAVKGMLRSAFETVTNSRFGVFHGHEEPLGFRRDAGFALKLVPVWVAGDGRLLRFETALLEMYDKQGKQLVQRPPAHMQRVRAIIKRGKLNRMEVIDFVPNADARVLRERGEERLVNGIAYITGPTIEGKRFERIFYPGMPKPEQLKLARPWAEIVTDWNHLIASYKSAHPPAELYERTTDDGRPADPGERIGEGPGKLAWSPHIHNADHQELKVGTVCYALVHEESREVERLYPVPIPRDVYNVSPGDLLDESLAPTFNYGKMSPADRLFGWVAPGKNAGNAGYRGRLRVGPVTCDREPTVIRDLSPDGLPLAILSTPKPQQGRFYVAESAARPDQPVKDGTKKADIYRHGRGLRGRKMYWHHAGLDAEQHWKVPSGGTDPTQIAVGGRYREYLRPRTAIDDSAPLTPDRRRFATTYPEQRDSQNRSIGGWVLPGTTFRFTVEVRDVDEYELGALAWLFDLPPGHFHRLGFGRPLGFGSVRMAIEQAELHDGSDYRRYYQTLSGVLPERDCRAVLDTALEKFNALAEASPVLKTVHEAMLAVSRGVPTLPVHYPRVRREGLDVRAATPPDPRGVQYKWFTANEQLKGNASVHGRGRSLPRPVGSEPPLEIYMDENGNASASRDTGGRSRPRNGKNGHQERRANRKDRKQN</sequence>
<dbReference type="Proteomes" id="UP000660745">
    <property type="component" value="Unassembled WGS sequence"/>
</dbReference>
<accession>A0A918A5L4</accession>
<keyword evidence="3" id="KW-1185">Reference proteome</keyword>
<proteinExistence type="predicted"/>
<reference evidence="2" key="2">
    <citation type="submission" date="2020-09" db="EMBL/GenBank/DDBJ databases">
        <authorList>
            <person name="Sun Q."/>
            <person name="Zhou Y."/>
        </authorList>
    </citation>
    <scope>NUCLEOTIDE SEQUENCE</scope>
    <source>
        <strain evidence="2">CGMCC 4.7430</strain>
    </source>
</reference>
<dbReference type="CDD" id="cd09726">
    <property type="entry name" value="RAMP_I_III"/>
    <property type="match status" value="1"/>
</dbReference>
<dbReference type="NCBIfam" id="TIGR03986">
    <property type="entry name" value="TIGR03986 family CRISPR-associated RAMP protein"/>
    <property type="match status" value="1"/>
</dbReference>
<name>A0A918A5L4_9ACTN</name>